<dbReference type="Pfam" id="PF05193">
    <property type="entry name" value="Peptidase_M16_C"/>
    <property type="match status" value="1"/>
</dbReference>
<evidence type="ECO:0000259" key="6">
    <source>
        <dbReference type="Pfam" id="PF00675"/>
    </source>
</evidence>
<evidence type="ECO:0000256" key="1">
    <source>
        <dbReference type="ARBA" id="ARBA00001947"/>
    </source>
</evidence>
<reference evidence="8 9" key="1">
    <citation type="submission" date="2018-04" db="EMBL/GenBank/DDBJ databases">
        <title>Genomic Encyclopedia of Archaeal and Bacterial Type Strains, Phase II (KMG-II): from individual species to whole genera.</title>
        <authorList>
            <person name="Goeker M."/>
        </authorList>
    </citation>
    <scope>NUCLEOTIDE SEQUENCE [LARGE SCALE GENOMIC DNA]</scope>
    <source>
        <strain evidence="8 9">DSM 23382</strain>
    </source>
</reference>
<organism evidence="8 9">
    <name type="scientific">Breoghania corrubedonensis</name>
    <dbReference type="NCBI Taxonomy" id="665038"/>
    <lineage>
        <taxon>Bacteria</taxon>
        <taxon>Pseudomonadati</taxon>
        <taxon>Pseudomonadota</taxon>
        <taxon>Alphaproteobacteria</taxon>
        <taxon>Hyphomicrobiales</taxon>
        <taxon>Stappiaceae</taxon>
        <taxon>Breoghania</taxon>
    </lineage>
</organism>
<dbReference type="PANTHER" id="PTHR11851">
    <property type="entry name" value="METALLOPROTEASE"/>
    <property type="match status" value="1"/>
</dbReference>
<dbReference type="AlphaFoldDB" id="A0A2T5VES6"/>
<evidence type="ECO:0000259" key="7">
    <source>
        <dbReference type="Pfam" id="PF05193"/>
    </source>
</evidence>
<dbReference type="PANTHER" id="PTHR11851:SF49">
    <property type="entry name" value="MITOCHONDRIAL-PROCESSING PEPTIDASE SUBUNIT ALPHA"/>
    <property type="match status" value="1"/>
</dbReference>
<dbReference type="RefSeq" id="WP_107987848.1">
    <property type="nucleotide sequence ID" value="NZ_QAYG01000001.1"/>
</dbReference>
<dbReference type="OrthoDB" id="9811314at2"/>
<dbReference type="FunFam" id="3.30.830.10:FF:000008">
    <property type="entry name" value="Mitochondrial-processing peptidase subunit beta"/>
    <property type="match status" value="1"/>
</dbReference>
<evidence type="ECO:0000313" key="9">
    <source>
        <dbReference type="Proteomes" id="UP000244081"/>
    </source>
</evidence>
<dbReference type="GO" id="GO:0006508">
    <property type="term" value="P:proteolysis"/>
    <property type="evidence" value="ECO:0007669"/>
    <property type="project" value="InterPro"/>
</dbReference>
<keyword evidence="3" id="KW-0378">Hydrolase</keyword>
<dbReference type="EMBL" id="QAYG01000001">
    <property type="protein sequence ID" value="PTW62253.1"/>
    <property type="molecule type" value="Genomic_DNA"/>
</dbReference>
<feature type="region of interest" description="Disordered" evidence="5">
    <location>
        <begin position="422"/>
        <end position="443"/>
    </location>
</feature>
<comment type="caution">
    <text evidence="8">The sequence shown here is derived from an EMBL/GenBank/DDBJ whole genome shotgun (WGS) entry which is preliminary data.</text>
</comment>
<dbReference type="SUPFAM" id="SSF63411">
    <property type="entry name" value="LuxS/MPP-like metallohydrolase"/>
    <property type="match status" value="2"/>
</dbReference>
<evidence type="ECO:0000313" key="8">
    <source>
        <dbReference type="EMBL" id="PTW62253.1"/>
    </source>
</evidence>
<dbReference type="InterPro" id="IPR011765">
    <property type="entry name" value="Pept_M16_N"/>
</dbReference>
<keyword evidence="9" id="KW-1185">Reference proteome</keyword>
<dbReference type="Gene3D" id="3.30.830.10">
    <property type="entry name" value="Metalloenzyme, LuxS/M16 peptidase-like"/>
    <property type="match status" value="2"/>
</dbReference>
<feature type="domain" description="Peptidase M16 C-terminal" evidence="7">
    <location>
        <begin position="166"/>
        <end position="337"/>
    </location>
</feature>
<name>A0A2T5VES6_9HYPH</name>
<evidence type="ECO:0000256" key="4">
    <source>
        <dbReference type="RuleBase" id="RU004447"/>
    </source>
</evidence>
<dbReference type="GO" id="GO:0046872">
    <property type="term" value="F:metal ion binding"/>
    <property type="evidence" value="ECO:0007669"/>
    <property type="project" value="InterPro"/>
</dbReference>
<keyword evidence="3" id="KW-0645">Protease</keyword>
<comment type="similarity">
    <text evidence="2 4">Belongs to the peptidase M16 family.</text>
</comment>
<feature type="domain" description="Peptidase M16 N-terminal" evidence="6">
    <location>
        <begin position="14"/>
        <end position="160"/>
    </location>
</feature>
<evidence type="ECO:0000256" key="3">
    <source>
        <dbReference type="ARBA" id="ARBA00023049"/>
    </source>
</evidence>
<dbReference type="GO" id="GO:0004222">
    <property type="term" value="F:metalloendopeptidase activity"/>
    <property type="evidence" value="ECO:0007669"/>
    <property type="project" value="InterPro"/>
</dbReference>
<evidence type="ECO:0000256" key="2">
    <source>
        <dbReference type="ARBA" id="ARBA00007261"/>
    </source>
</evidence>
<keyword evidence="3" id="KW-0482">Metalloprotease</keyword>
<proteinExistence type="inferred from homology"/>
<accession>A0A2T5VES6</accession>
<dbReference type="PROSITE" id="PS00143">
    <property type="entry name" value="INSULINASE"/>
    <property type="match status" value="1"/>
</dbReference>
<dbReference type="Pfam" id="PF00675">
    <property type="entry name" value="Peptidase_M16"/>
    <property type="match status" value="1"/>
</dbReference>
<dbReference type="InterPro" id="IPR001431">
    <property type="entry name" value="Pept_M16_Zn_BS"/>
</dbReference>
<sequence>MDVRISRLDNGLTIVTDHMPHLETAALGVWVRVGSRNETETQHGLTHLLEHMAFKGTKRRSAREIAEQIEAVGGELNASTSVENTAYYARVLADDVPLAVDLLSDILGNSMFDPLELKREQHVILQEIGGAQDSPEDWAFDLMQETAWPGQPIGRTILGTPQTVRSFSPDSIREYLDKHYRAGSMVLSAAGKVDHDAIVKLAGECFGRFPEGPGAGFPAASYRGGENRRVRELMEAQLLLAFEGKPYKHPDYYAIQILAAILGGGMSSRLFQEVRETRGLCYAVYAFHWAFTDTGLFGIHAASGEEDLEELMPVLLGELIRAGERIDEEEVARARAQIRASLMMAMESPVARAGQIARQMMVYGRCLDPTEIVERIDAVTAEDVRRVAAETFASRVPTLSAVGPVGKLMEAGDIAERLGGARAAAPEASKEGSYAGLGAGRPH</sequence>
<gene>
    <name evidence="8" type="ORF">C8N35_101293</name>
</gene>
<comment type="cofactor">
    <cofactor evidence="1">
        <name>Zn(2+)</name>
        <dbReference type="ChEBI" id="CHEBI:29105"/>
    </cofactor>
</comment>
<dbReference type="Proteomes" id="UP000244081">
    <property type="component" value="Unassembled WGS sequence"/>
</dbReference>
<protein>
    <submittedName>
        <fullName evidence="8">Putative Zn-dependent peptidase</fullName>
    </submittedName>
</protein>
<dbReference type="InterPro" id="IPR050361">
    <property type="entry name" value="MPP/UQCRC_Complex"/>
</dbReference>
<dbReference type="InterPro" id="IPR011249">
    <property type="entry name" value="Metalloenz_LuxS/M16"/>
</dbReference>
<dbReference type="InterPro" id="IPR007863">
    <property type="entry name" value="Peptidase_M16_C"/>
</dbReference>
<evidence type="ECO:0000256" key="5">
    <source>
        <dbReference type="SAM" id="MobiDB-lite"/>
    </source>
</evidence>